<dbReference type="PROSITE" id="PS50109">
    <property type="entry name" value="HIS_KIN"/>
    <property type="match status" value="1"/>
</dbReference>
<dbReference type="GO" id="GO:0042802">
    <property type="term" value="F:identical protein binding"/>
    <property type="evidence" value="ECO:0007669"/>
    <property type="project" value="UniProtKB-ARBA"/>
</dbReference>
<dbReference type="CDD" id="cd00082">
    <property type="entry name" value="HisKA"/>
    <property type="match status" value="1"/>
</dbReference>
<dbReference type="KEGG" id="cvc:BKX93_21185"/>
<dbReference type="SMART" id="SM00387">
    <property type="entry name" value="HATPase_c"/>
    <property type="match status" value="1"/>
</dbReference>
<sequence>MTDQRPDPDALLDELKREELEAQRGRLKIFFGACAGVGKTFSMLAAARVKQQEGVKVLVGVVETHGRKETAAQLDGLEVLPPSRIEYKGRALSEFDIDAALAVNPQLILIDEFAHSNAPGSRHPKRWQDVEELLAAGIDVYTTLNVQHLESLNDVVGQITGIIVRETLPDHVFDMADEVSLVDLPPDELLSRLAAGKVYLPQQAERAVKNFFRKGNLLALRELALRRTADRVDAQMRAYRADQSIKPVWHARERLLVCVGPGPGTEKLVRSAKRLAANLDADWIAVYVETPKLQRLPEEQRARILKGLRLAQELGAETTVLGGSSLAATLQAYARTRNVSKLVVGKSSRGWIARRWEGSLVAELSRLSGDVDVYVVAHELEEDADKRGKRVPSLLFSDSESGNAARGYLAAAAICFATTELNHLLVPYFALSNVIMVHLLAVVLIATRYGRGPGVLASFLSVAAFDFFFVPPQLSFAVSDTQYLLTFIVMLVVALIISQLTARFRFEATIATYRERRTRALYDLGRELAGALTASQIIETAVGRLEPLFRAKVMLFIPDSEDRLRAATDSGNDADAGVAQWVFDNQQPAGLGTNTLPSNAALYVPLKAPMRVRGVIALLPEETVHPFLPEQQRLLETCAAQIALALERVHYVEVAQDAIVAMESERLRNSVLSVVSHDLRTPLTNMLGMANMLNAPTLPPGQQAEIAQSIQDEALRMTKLVTNLLDMAKLQSGVKLNKEWQLLDEVVGSAVRACERSLRHHKLELDLSRDLPVLEYDAVLIERVLVNLLENAGKYTPAGSRIELAARHDGDKVRITVTDDGPGLPASMEQRAFDKFTRGAPESTTPGVGLGLAICRAIIENHGGTIEAGNVRPHGARFCFTLPAGAPPALPPDDA</sequence>
<reference evidence="16 17" key="1">
    <citation type="submission" date="2016-10" db="EMBL/GenBank/DDBJ databases">
        <title>Chromobacterium muskegensis sp. nov., an insecticidal bacterium isolated from Sphagnum bogs.</title>
        <authorList>
            <person name="Sparks M.E."/>
            <person name="Blackburn M.B."/>
            <person name="Gundersen-Rindal D.E."/>
            <person name="Mitchell A."/>
            <person name="Farrar R."/>
            <person name="Kuhar D."/>
        </authorList>
    </citation>
    <scope>NUCLEOTIDE SEQUENCE [LARGE SCALE GENOMIC DNA]</scope>
    <source>
        <strain evidence="16 17">21-1</strain>
    </source>
</reference>
<dbReference type="GO" id="GO:0005737">
    <property type="term" value="C:cytoplasm"/>
    <property type="evidence" value="ECO:0007669"/>
    <property type="project" value="UniProtKB-ARBA"/>
</dbReference>
<dbReference type="Pfam" id="PF02518">
    <property type="entry name" value="HATPase_c"/>
    <property type="match status" value="1"/>
</dbReference>
<dbReference type="SMART" id="SM00388">
    <property type="entry name" value="HisKA"/>
    <property type="match status" value="1"/>
</dbReference>
<dbReference type="InterPro" id="IPR036097">
    <property type="entry name" value="HisK_dim/P_sf"/>
</dbReference>
<dbReference type="InterPro" id="IPR029016">
    <property type="entry name" value="GAF-like_dom_sf"/>
</dbReference>
<dbReference type="Gene3D" id="1.10.287.130">
    <property type="match status" value="1"/>
</dbReference>
<evidence type="ECO:0000256" key="5">
    <source>
        <dbReference type="ARBA" id="ARBA00022679"/>
    </source>
</evidence>
<keyword evidence="11" id="KW-0902">Two-component regulatory system</keyword>
<dbReference type="PANTHER" id="PTHR45569">
    <property type="entry name" value="SENSOR PROTEIN KDPD"/>
    <property type="match status" value="1"/>
</dbReference>
<dbReference type="AlphaFoldDB" id="A0A1D9LLX6"/>
<dbReference type="Gene3D" id="3.30.450.40">
    <property type="match status" value="1"/>
</dbReference>
<keyword evidence="6 14" id="KW-0812">Transmembrane</keyword>
<dbReference type="InterPro" id="IPR052023">
    <property type="entry name" value="Histidine_kinase_KdpD"/>
</dbReference>
<comment type="function">
    <text evidence="13">Member of the two-component regulatory system KdpD/KdpE involved in the regulation of the kdp operon. KdpD may function as a membrane-associated protein kinase that phosphorylates KdpE in response to environmental signals.</text>
</comment>
<dbReference type="GO" id="GO:0005524">
    <property type="term" value="F:ATP binding"/>
    <property type="evidence" value="ECO:0007669"/>
    <property type="project" value="UniProtKB-KW"/>
</dbReference>
<dbReference type="InterPro" id="IPR025201">
    <property type="entry name" value="KdpD_TM"/>
</dbReference>
<dbReference type="InterPro" id="IPR003852">
    <property type="entry name" value="Sig_transdc_His_kinase_KdpD_N"/>
</dbReference>
<evidence type="ECO:0000256" key="11">
    <source>
        <dbReference type="ARBA" id="ARBA00023012"/>
    </source>
</evidence>
<dbReference type="SUPFAM" id="SSF47384">
    <property type="entry name" value="Homodimeric domain of signal transducing histidine kinase"/>
    <property type="match status" value="1"/>
</dbReference>
<comment type="subcellular location">
    <subcellularLocation>
        <location evidence="2">Membrane</location>
        <topology evidence="2">Multi-pass membrane protein</topology>
    </subcellularLocation>
</comment>
<evidence type="ECO:0000256" key="13">
    <source>
        <dbReference type="ARBA" id="ARBA00057300"/>
    </source>
</evidence>
<keyword evidence="7" id="KW-0547">Nucleotide-binding</keyword>
<dbReference type="PANTHER" id="PTHR45569:SF1">
    <property type="entry name" value="SENSOR PROTEIN KDPD"/>
    <property type="match status" value="1"/>
</dbReference>
<keyword evidence="12 14" id="KW-0472">Membrane</keyword>
<dbReference type="Gene3D" id="3.30.565.10">
    <property type="entry name" value="Histidine kinase-like ATPase, C-terminal domain"/>
    <property type="match status" value="1"/>
</dbReference>
<dbReference type="FunFam" id="3.30.565.10:FF:000042">
    <property type="entry name" value="Two-component sensor histidine kinase KdpD"/>
    <property type="match status" value="1"/>
</dbReference>
<evidence type="ECO:0000256" key="12">
    <source>
        <dbReference type="ARBA" id="ARBA00023136"/>
    </source>
</evidence>
<dbReference type="InterPro" id="IPR006016">
    <property type="entry name" value="UspA"/>
</dbReference>
<dbReference type="InterPro" id="IPR003018">
    <property type="entry name" value="GAF"/>
</dbReference>
<evidence type="ECO:0000256" key="1">
    <source>
        <dbReference type="ARBA" id="ARBA00000085"/>
    </source>
</evidence>
<evidence type="ECO:0000313" key="17">
    <source>
        <dbReference type="Proteomes" id="UP000178776"/>
    </source>
</evidence>
<dbReference type="Gene3D" id="3.40.50.300">
    <property type="entry name" value="P-loop containing nucleotide triphosphate hydrolases"/>
    <property type="match status" value="1"/>
</dbReference>
<evidence type="ECO:0000256" key="3">
    <source>
        <dbReference type="ARBA" id="ARBA00012438"/>
    </source>
</evidence>
<dbReference type="SUPFAM" id="SSF55874">
    <property type="entry name" value="ATPase domain of HSP90 chaperone/DNA topoisomerase II/histidine kinase"/>
    <property type="match status" value="1"/>
</dbReference>
<dbReference type="Pfam" id="PF13492">
    <property type="entry name" value="GAF_3"/>
    <property type="match status" value="1"/>
</dbReference>
<dbReference type="Pfam" id="PF13493">
    <property type="entry name" value="DUF4118"/>
    <property type="match status" value="1"/>
</dbReference>
<protein>
    <recommendedName>
        <fullName evidence="3">histidine kinase</fullName>
        <ecNumber evidence="3">2.7.13.3</ecNumber>
    </recommendedName>
</protein>
<evidence type="ECO:0000256" key="10">
    <source>
        <dbReference type="ARBA" id="ARBA00022989"/>
    </source>
</evidence>
<dbReference type="InterPro" id="IPR003661">
    <property type="entry name" value="HisK_dim/P_dom"/>
</dbReference>
<evidence type="ECO:0000256" key="8">
    <source>
        <dbReference type="ARBA" id="ARBA00022777"/>
    </source>
</evidence>
<dbReference type="SUPFAM" id="SSF52540">
    <property type="entry name" value="P-loop containing nucleoside triphosphate hydrolases"/>
    <property type="match status" value="1"/>
</dbReference>
<evidence type="ECO:0000256" key="7">
    <source>
        <dbReference type="ARBA" id="ARBA00022741"/>
    </source>
</evidence>
<dbReference type="GO" id="GO:0005886">
    <property type="term" value="C:plasma membrane"/>
    <property type="evidence" value="ECO:0007669"/>
    <property type="project" value="TreeGrafter"/>
</dbReference>
<dbReference type="STRING" id="1108595.BKX93_21185"/>
<dbReference type="InterPro" id="IPR036890">
    <property type="entry name" value="HATPase_C_sf"/>
</dbReference>
<feature type="transmembrane region" description="Helical" evidence="14">
    <location>
        <begin position="454"/>
        <end position="471"/>
    </location>
</feature>
<dbReference type="Gene3D" id="1.20.120.620">
    <property type="entry name" value="Backbone structure of the membrane domain of e. Coli histidine kinase receptor kdpd"/>
    <property type="match status" value="1"/>
</dbReference>
<evidence type="ECO:0000313" key="16">
    <source>
        <dbReference type="EMBL" id="AOZ52267.1"/>
    </source>
</evidence>
<name>A0A1D9LLX6_9NEIS</name>
<dbReference type="SUPFAM" id="SSF55781">
    <property type="entry name" value="GAF domain-like"/>
    <property type="match status" value="1"/>
</dbReference>
<dbReference type="Proteomes" id="UP000178776">
    <property type="component" value="Chromosome"/>
</dbReference>
<dbReference type="EMBL" id="CP017707">
    <property type="protein sequence ID" value="AOZ52267.1"/>
    <property type="molecule type" value="Genomic_DNA"/>
</dbReference>
<dbReference type="InterPro" id="IPR014729">
    <property type="entry name" value="Rossmann-like_a/b/a_fold"/>
</dbReference>
<dbReference type="CDD" id="cd01987">
    <property type="entry name" value="USP_KdpD-like"/>
    <property type="match status" value="1"/>
</dbReference>
<evidence type="ECO:0000256" key="14">
    <source>
        <dbReference type="SAM" id="Phobius"/>
    </source>
</evidence>
<keyword evidence="5" id="KW-0808">Transferase</keyword>
<dbReference type="Pfam" id="PF00512">
    <property type="entry name" value="HisKA"/>
    <property type="match status" value="1"/>
</dbReference>
<dbReference type="FunFam" id="3.40.50.300:FF:000483">
    <property type="entry name" value="Sensor histidine kinase KdpD"/>
    <property type="match status" value="1"/>
</dbReference>
<gene>
    <name evidence="16" type="ORF">BKX93_21185</name>
</gene>
<dbReference type="SMART" id="SM00065">
    <property type="entry name" value="GAF"/>
    <property type="match status" value="1"/>
</dbReference>
<dbReference type="InterPro" id="IPR027417">
    <property type="entry name" value="P-loop_NTPase"/>
</dbReference>
<dbReference type="Pfam" id="PF02702">
    <property type="entry name" value="KdpD"/>
    <property type="match status" value="1"/>
</dbReference>
<evidence type="ECO:0000256" key="6">
    <source>
        <dbReference type="ARBA" id="ARBA00022692"/>
    </source>
</evidence>
<dbReference type="PRINTS" id="PR00344">
    <property type="entry name" value="BCTRLSENSOR"/>
</dbReference>
<dbReference type="Pfam" id="PF00582">
    <property type="entry name" value="Usp"/>
    <property type="match status" value="1"/>
</dbReference>
<dbReference type="GO" id="GO:0000155">
    <property type="term" value="F:phosphorelay sensor kinase activity"/>
    <property type="evidence" value="ECO:0007669"/>
    <property type="project" value="InterPro"/>
</dbReference>
<comment type="catalytic activity">
    <reaction evidence="1">
        <text>ATP + protein L-histidine = ADP + protein N-phospho-L-histidine.</text>
        <dbReference type="EC" id="2.7.13.3"/>
    </reaction>
</comment>
<keyword evidence="8 16" id="KW-0418">Kinase</keyword>
<evidence type="ECO:0000259" key="15">
    <source>
        <dbReference type="PROSITE" id="PS50109"/>
    </source>
</evidence>
<keyword evidence="4" id="KW-0597">Phosphoprotein</keyword>
<dbReference type="InterPro" id="IPR003594">
    <property type="entry name" value="HATPase_dom"/>
</dbReference>
<dbReference type="SUPFAM" id="SSF52402">
    <property type="entry name" value="Adenine nucleotide alpha hydrolases-like"/>
    <property type="match status" value="1"/>
</dbReference>
<dbReference type="EC" id="2.7.13.3" evidence="3"/>
<dbReference type="RefSeq" id="WP_046167329.1">
    <property type="nucleotide sequence ID" value="NZ_CP017707.1"/>
</dbReference>
<evidence type="ECO:0000256" key="2">
    <source>
        <dbReference type="ARBA" id="ARBA00004141"/>
    </source>
</evidence>
<dbReference type="CDD" id="cd00075">
    <property type="entry name" value="HATPase"/>
    <property type="match status" value="1"/>
</dbReference>
<evidence type="ECO:0000256" key="4">
    <source>
        <dbReference type="ARBA" id="ARBA00022553"/>
    </source>
</evidence>
<feature type="transmembrane region" description="Helical" evidence="14">
    <location>
        <begin position="483"/>
        <end position="506"/>
    </location>
</feature>
<accession>A0A1D9LLX6</accession>
<keyword evidence="10 14" id="KW-1133">Transmembrane helix</keyword>
<dbReference type="InterPro" id="IPR005467">
    <property type="entry name" value="His_kinase_dom"/>
</dbReference>
<dbReference type="Gene3D" id="3.40.50.620">
    <property type="entry name" value="HUPs"/>
    <property type="match status" value="1"/>
</dbReference>
<feature type="domain" description="Histidine kinase" evidence="15">
    <location>
        <begin position="674"/>
        <end position="886"/>
    </location>
</feature>
<evidence type="ECO:0000256" key="9">
    <source>
        <dbReference type="ARBA" id="ARBA00022840"/>
    </source>
</evidence>
<feature type="transmembrane region" description="Helical" evidence="14">
    <location>
        <begin position="425"/>
        <end position="447"/>
    </location>
</feature>
<keyword evidence="9" id="KW-0067">ATP-binding</keyword>
<organism evidence="16 17">
    <name type="scientific">Chromobacterium vaccinii</name>
    <dbReference type="NCBI Taxonomy" id="1108595"/>
    <lineage>
        <taxon>Bacteria</taxon>
        <taxon>Pseudomonadati</taxon>
        <taxon>Pseudomonadota</taxon>
        <taxon>Betaproteobacteria</taxon>
        <taxon>Neisseriales</taxon>
        <taxon>Chromobacteriaceae</taxon>
        <taxon>Chromobacterium</taxon>
    </lineage>
</organism>
<dbReference type="InterPro" id="IPR038318">
    <property type="entry name" value="KdpD_sf"/>
</dbReference>
<proteinExistence type="predicted"/>
<dbReference type="InterPro" id="IPR004358">
    <property type="entry name" value="Sig_transdc_His_kin-like_C"/>
</dbReference>
<dbReference type="GeneID" id="68843714"/>